<feature type="domain" description="BLOC-2 complex member HPS3 N-terminal" evidence="2">
    <location>
        <begin position="28"/>
        <end position="404"/>
    </location>
</feature>
<dbReference type="Pfam" id="PF14761">
    <property type="entry name" value="HPS3_N"/>
    <property type="match status" value="1"/>
</dbReference>
<name>A0A8K0CGS2_IGNLU</name>
<evidence type="ECO:0000256" key="1">
    <source>
        <dbReference type="SAM" id="MobiDB-lite"/>
    </source>
</evidence>
<feature type="compositionally biased region" description="Basic and acidic residues" evidence="1">
    <location>
        <begin position="799"/>
        <end position="831"/>
    </location>
</feature>
<proteinExistence type="predicted"/>
<evidence type="ECO:0008006" key="6">
    <source>
        <dbReference type="Google" id="ProtNLM"/>
    </source>
</evidence>
<comment type="caution">
    <text evidence="4">The sequence shown here is derived from an EMBL/GenBank/DDBJ whole genome shotgun (WGS) entry which is preliminary data.</text>
</comment>
<dbReference type="PANTHER" id="PTHR28633:SF1">
    <property type="entry name" value="BLOC-2 COMPLEX MEMBER HPS3"/>
    <property type="match status" value="1"/>
</dbReference>
<dbReference type="AlphaFoldDB" id="A0A8K0CGS2"/>
<protein>
    <recommendedName>
        <fullName evidence="6">Hermansky-Pudlak syndrome 3 protein</fullName>
    </recommendedName>
</protein>
<dbReference type="EMBL" id="VTPC01089963">
    <property type="protein sequence ID" value="KAF2885366.1"/>
    <property type="molecule type" value="Genomic_DNA"/>
</dbReference>
<dbReference type="Proteomes" id="UP000801492">
    <property type="component" value="Unassembled WGS sequence"/>
</dbReference>
<dbReference type="Pfam" id="PF14763">
    <property type="entry name" value="HPS3_C"/>
    <property type="match status" value="1"/>
</dbReference>
<sequence length="1093" mass="126235">MTSSGASLESSECGMVQPMRARIAGRVTPTTNQSELSSLEMIEIPVRQNPNIIECCQISGNILIQADKTLTIYAFQIKTHDISKLRFVDFEELPIYIEISFVPLKIAFCENYIACLNKDSMHMFKIMWKIHKTPEETKDPDYCDTNFKFTEEDITIDYKELLRKENTNSAKDKITVNLPSIVKSNSIIHKHSPFTFTDKEMNAIVRHNFPVEDKSHNYEIIHLIQLKLRPIIIENSQTQVTEEFKCLIMRPLYVEGSFKKGDGSDCYKLLKSNYKDSLAGVVCIITTLQEGYLFQFCDNETDTNVDHCISVYPFMGPIYNIVLEDHLLHALTETGLESYTTRVGHRLCRDLEIIDDISNSCPPVDQLLCLIGHRQFIGVEQILLADNYLVLLANGDNSPTHSIGSNSSSTTSYWTLYSLELPTPKTIFNDVTIAANAHRFSAPQTYCHLMSEAHMILRLSLRLMNWNILEGNVCIVAPSKHNIEDLVDTYQKSCALLGDHFIMSKHETDYMLCLPYYRMASISSYEVLKRFKRLQKESNIESMKGILYYLQTVMSESKFRTPDTSLKGAWKQSFIEEVLEIFESHNFNDLAHLILKNKMLRDYSTCKFINVLMNQSYGDIDKETEKLLALTLLYVQECNIREAERMINYISNNNSLYQLLVENWKLLFEYSGGPTVKHKNSYSFTEFSIVLMFTNGDILANVFVSLILDRKVNLHSILWMFLEYLPSRVGSDYNKASAVMQKTLEEYFKVYFANCECKDLPALARERSSVQEAIIILVRSYMSQLQVINIKEMNTPTPEENRNIEDASQKAKDDTEDTQTKDDNNEVKQDSKTPFFPDKNEQRKEDYLFVDLRYEYLDRMPPFQVEITSKLYETCIEHYTSKEICTPNKIADVILQKLQAVFCSKVVSDEVITEAHTFLALNENMRGYMSLKSILLDTGDALQFLLEACPQCLLQFGKDRFTRHDEWKSLIGCIQNKIIILSREPILKRVCFFHKKLLKDVLTYLATALHLEYFVQVLPLRNNRYMQNSDPENSNIDYSNFNLSNSENCDNDILNEIFCYDTYITICKETMHANQIKKLITTTGQQLLCTLNL</sequence>
<gene>
    <name evidence="4" type="ORF">ILUMI_20835</name>
</gene>
<evidence type="ECO:0000313" key="4">
    <source>
        <dbReference type="EMBL" id="KAF2885366.1"/>
    </source>
</evidence>
<feature type="domain" description="BLOC-2 complex member HPS3 C-terminal" evidence="3">
    <location>
        <begin position="437"/>
        <end position="717"/>
    </location>
</feature>
<dbReference type="InterPro" id="IPR017216">
    <property type="entry name" value="HPS3"/>
</dbReference>
<dbReference type="InterPro" id="IPR029437">
    <property type="entry name" value="HPS3_N"/>
</dbReference>
<evidence type="ECO:0000313" key="5">
    <source>
        <dbReference type="Proteomes" id="UP000801492"/>
    </source>
</evidence>
<dbReference type="PANTHER" id="PTHR28633">
    <property type="entry name" value="HERMANSKY-PUDLAK SYNDROME 3 PROTEIN"/>
    <property type="match status" value="1"/>
</dbReference>
<dbReference type="OrthoDB" id="10255480at2759"/>
<accession>A0A8K0CGS2</accession>
<keyword evidence="5" id="KW-1185">Reference proteome</keyword>
<reference evidence="4" key="1">
    <citation type="submission" date="2019-08" db="EMBL/GenBank/DDBJ databases">
        <title>The genome of the North American firefly Photinus pyralis.</title>
        <authorList>
            <consortium name="Photinus pyralis genome working group"/>
            <person name="Fallon T.R."/>
            <person name="Sander Lower S.E."/>
            <person name="Weng J.-K."/>
        </authorList>
    </citation>
    <scope>NUCLEOTIDE SEQUENCE</scope>
    <source>
        <strain evidence="4">TRF0915ILg1</strain>
        <tissue evidence="4">Whole body</tissue>
    </source>
</reference>
<dbReference type="GO" id="GO:0005737">
    <property type="term" value="C:cytoplasm"/>
    <property type="evidence" value="ECO:0007669"/>
    <property type="project" value="TreeGrafter"/>
</dbReference>
<evidence type="ECO:0000259" key="3">
    <source>
        <dbReference type="Pfam" id="PF14763"/>
    </source>
</evidence>
<feature type="region of interest" description="Disordered" evidence="1">
    <location>
        <begin position="793"/>
        <end position="839"/>
    </location>
</feature>
<organism evidence="4 5">
    <name type="scientific">Ignelater luminosus</name>
    <name type="common">Cucubano</name>
    <name type="synonym">Pyrophorus luminosus</name>
    <dbReference type="NCBI Taxonomy" id="2038154"/>
    <lineage>
        <taxon>Eukaryota</taxon>
        <taxon>Metazoa</taxon>
        <taxon>Ecdysozoa</taxon>
        <taxon>Arthropoda</taxon>
        <taxon>Hexapoda</taxon>
        <taxon>Insecta</taxon>
        <taxon>Pterygota</taxon>
        <taxon>Neoptera</taxon>
        <taxon>Endopterygota</taxon>
        <taxon>Coleoptera</taxon>
        <taxon>Polyphaga</taxon>
        <taxon>Elateriformia</taxon>
        <taxon>Elateroidea</taxon>
        <taxon>Elateridae</taxon>
        <taxon>Agrypninae</taxon>
        <taxon>Pyrophorini</taxon>
        <taxon>Ignelater</taxon>
    </lineage>
</organism>
<evidence type="ECO:0000259" key="2">
    <source>
        <dbReference type="Pfam" id="PF14761"/>
    </source>
</evidence>
<dbReference type="InterPro" id="IPR029438">
    <property type="entry name" value="HPS3_C"/>
</dbReference>